<keyword evidence="3" id="KW-1185">Reference proteome</keyword>
<dbReference type="AlphaFoldDB" id="A0AAW1E918"/>
<feature type="region of interest" description="Disordered" evidence="1">
    <location>
        <begin position="201"/>
        <end position="264"/>
    </location>
</feature>
<evidence type="ECO:0000313" key="2">
    <source>
        <dbReference type="EMBL" id="KAK9518924.1"/>
    </source>
</evidence>
<feature type="compositionally biased region" description="Basic and acidic residues" evidence="1">
    <location>
        <begin position="22"/>
        <end position="35"/>
    </location>
</feature>
<feature type="region of interest" description="Disordered" evidence="1">
    <location>
        <begin position="1"/>
        <end position="98"/>
    </location>
</feature>
<proteinExistence type="predicted"/>
<evidence type="ECO:0000256" key="1">
    <source>
        <dbReference type="SAM" id="MobiDB-lite"/>
    </source>
</evidence>
<gene>
    <name evidence="2" type="ORF">VZT92_021690</name>
</gene>
<name>A0AAW1E918_ZOAVI</name>
<reference evidence="2 3" key="1">
    <citation type="journal article" date="2024" name="Genome Biol. Evol.">
        <title>Chromosome-level genome assembly of the viviparous eelpout Zoarces viviparus.</title>
        <authorList>
            <person name="Fuhrmann N."/>
            <person name="Brasseur M.V."/>
            <person name="Bakowski C.E."/>
            <person name="Podsiadlowski L."/>
            <person name="Prost S."/>
            <person name="Krehenwinkel H."/>
            <person name="Mayer C."/>
        </authorList>
    </citation>
    <scope>NUCLEOTIDE SEQUENCE [LARGE SCALE GENOMIC DNA]</scope>
    <source>
        <strain evidence="2">NO-MEL_2022_Ind0_liver</strain>
    </source>
</reference>
<evidence type="ECO:0000313" key="3">
    <source>
        <dbReference type="Proteomes" id="UP001488805"/>
    </source>
</evidence>
<protein>
    <submittedName>
        <fullName evidence="2">Uncharacterized protein</fullName>
    </submittedName>
</protein>
<organism evidence="2 3">
    <name type="scientific">Zoarces viviparus</name>
    <name type="common">Viviparous eelpout</name>
    <name type="synonym">Blennius viviparus</name>
    <dbReference type="NCBI Taxonomy" id="48416"/>
    <lineage>
        <taxon>Eukaryota</taxon>
        <taxon>Metazoa</taxon>
        <taxon>Chordata</taxon>
        <taxon>Craniata</taxon>
        <taxon>Vertebrata</taxon>
        <taxon>Euteleostomi</taxon>
        <taxon>Actinopterygii</taxon>
        <taxon>Neopterygii</taxon>
        <taxon>Teleostei</taxon>
        <taxon>Neoteleostei</taxon>
        <taxon>Acanthomorphata</taxon>
        <taxon>Eupercaria</taxon>
        <taxon>Perciformes</taxon>
        <taxon>Cottioidei</taxon>
        <taxon>Zoarcales</taxon>
        <taxon>Zoarcidae</taxon>
        <taxon>Zoarcinae</taxon>
        <taxon>Zoarces</taxon>
    </lineage>
</organism>
<feature type="compositionally biased region" description="Polar residues" evidence="1">
    <location>
        <begin position="230"/>
        <end position="264"/>
    </location>
</feature>
<sequence>MGTEGVAQEGPSFAPKRVPRMSFDDLVKRRTEQPRRTTGMDVPPEIRWTGVGRQLSDFSIPNPRRHLDVGLLSPPAEPQLPPPDSSNSSSESDDNTEQDIGRAEVPLMQKHSSLDTFDTLKAASEARNERKGLGALKVMSSERLMWDTTDENLAKSESPLFEDYGPQGDTRFDYRKSEEVRSSTLRVTDLLYGIPRYRRHDIGGTGPPQEAPPPIPATPPPYEAVGLTWRSPQSSTTEESVRSALTPQNLAGYSDFSNENISEV</sequence>
<dbReference type="EMBL" id="JBCEZU010000434">
    <property type="protein sequence ID" value="KAK9518924.1"/>
    <property type="molecule type" value="Genomic_DNA"/>
</dbReference>
<accession>A0AAW1E918</accession>
<feature type="compositionally biased region" description="Pro residues" evidence="1">
    <location>
        <begin position="75"/>
        <end position="84"/>
    </location>
</feature>
<comment type="caution">
    <text evidence="2">The sequence shown here is derived from an EMBL/GenBank/DDBJ whole genome shotgun (WGS) entry which is preliminary data.</text>
</comment>
<dbReference type="Proteomes" id="UP001488805">
    <property type="component" value="Unassembled WGS sequence"/>
</dbReference>
<feature type="compositionally biased region" description="Pro residues" evidence="1">
    <location>
        <begin position="209"/>
        <end position="222"/>
    </location>
</feature>